<evidence type="ECO:0000313" key="2">
    <source>
        <dbReference type="Proteomes" id="UP000242450"/>
    </source>
</evidence>
<keyword evidence="2" id="KW-1185">Reference proteome</keyword>
<dbReference type="EMBL" id="MKHE01000014">
    <property type="protein sequence ID" value="OWK08571.1"/>
    <property type="molecule type" value="Genomic_DNA"/>
</dbReference>
<sequence>MTGTLASLGLQIDEFQDLPLAGDVSLPVSVAETVPLLPAVRPHTVYLLSPLYSGEADRHNLFCLLEGMMSDMNPVGILISYPLVVSVWT</sequence>
<organism evidence="1 2">
    <name type="scientific">Cervus elaphus hippelaphus</name>
    <name type="common">European red deer</name>
    <dbReference type="NCBI Taxonomy" id="46360"/>
    <lineage>
        <taxon>Eukaryota</taxon>
        <taxon>Metazoa</taxon>
        <taxon>Chordata</taxon>
        <taxon>Craniata</taxon>
        <taxon>Vertebrata</taxon>
        <taxon>Euteleostomi</taxon>
        <taxon>Mammalia</taxon>
        <taxon>Eutheria</taxon>
        <taxon>Laurasiatheria</taxon>
        <taxon>Artiodactyla</taxon>
        <taxon>Ruminantia</taxon>
        <taxon>Pecora</taxon>
        <taxon>Cervidae</taxon>
        <taxon>Cervinae</taxon>
        <taxon>Cervus</taxon>
    </lineage>
</organism>
<gene>
    <name evidence="1" type="ORF">Celaphus_00011152</name>
</gene>
<evidence type="ECO:0000313" key="1">
    <source>
        <dbReference type="EMBL" id="OWK08571.1"/>
    </source>
</evidence>
<dbReference type="Proteomes" id="UP000242450">
    <property type="component" value="Chromosome 14"/>
</dbReference>
<comment type="caution">
    <text evidence="1">The sequence shown here is derived from an EMBL/GenBank/DDBJ whole genome shotgun (WGS) entry which is preliminary data.</text>
</comment>
<reference evidence="1 2" key="1">
    <citation type="journal article" date="2018" name="Mol. Genet. Genomics">
        <title>The red deer Cervus elaphus genome CerEla1.0: sequencing, annotating, genes, and chromosomes.</title>
        <authorList>
            <person name="Bana N.A."/>
            <person name="Nyiri A."/>
            <person name="Nagy J."/>
            <person name="Frank K."/>
            <person name="Nagy T."/>
            <person name="Steger V."/>
            <person name="Schiller M."/>
            <person name="Lakatos P."/>
            <person name="Sugar L."/>
            <person name="Horn P."/>
            <person name="Barta E."/>
            <person name="Orosz L."/>
        </authorList>
    </citation>
    <scope>NUCLEOTIDE SEQUENCE [LARGE SCALE GENOMIC DNA]</scope>
    <source>
        <strain evidence="1">Hungarian</strain>
    </source>
</reference>
<accession>A0A212CRC8</accession>
<dbReference type="AlphaFoldDB" id="A0A212CRC8"/>
<name>A0A212CRC8_CEREH</name>
<protein>
    <submittedName>
        <fullName evidence="1">Uncharacterized protein</fullName>
    </submittedName>
</protein>
<proteinExistence type="predicted"/>